<dbReference type="AlphaFoldDB" id="A0A1B6CK00"/>
<evidence type="ECO:0000313" key="1">
    <source>
        <dbReference type="EMBL" id="JAS13681.1"/>
    </source>
</evidence>
<sequence length="133" mass="15545">MVIFYCLLNIGELYSFIVFKENTQTPRMKRRLFIRNLAKELCKGYMASRVAILSTPTNTKKRLREIFDLQDIPVQDALADEITSGRCRVCDWKKNRLSKTRCVACRQFICREHTAPVMCVNCTNNKDEVMDLE</sequence>
<proteinExistence type="predicted"/>
<protein>
    <recommendedName>
        <fullName evidence="3">PiggyBac transposable element-derived protein 4 C-terminal zinc-ribbon domain-containing protein</fullName>
    </recommendedName>
</protein>
<dbReference type="EMBL" id="GEDC01019323">
    <property type="protein sequence ID" value="JAS17975.1"/>
    <property type="molecule type" value="Transcribed_RNA"/>
</dbReference>
<name>A0A1B6CK00_9HEMI</name>
<gene>
    <name evidence="2" type="ORF">g.28390</name>
    <name evidence="1" type="ORF">g.28391</name>
</gene>
<accession>A0A1B6CK00</accession>
<organism evidence="1">
    <name type="scientific">Clastoptera arizonana</name>
    <name type="common">Arizona spittle bug</name>
    <dbReference type="NCBI Taxonomy" id="38151"/>
    <lineage>
        <taxon>Eukaryota</taxon>
        <taxon>Metazoa</taxon>
        <taxon>Ecdysozoa</taxon>
        <taxon>Arthropoda</taxon>
        <taxon>Hexapoda</taxon>
        <taxon>Insecta</taxon>
        <taxon>Pterygota</taxon>
        <taxon>Neoptera</taxon>
        <taxon>Paraneoptera</taxon>
        <taxon>Hemiptera</taxon>
        <taxon>Auchenorrhyncha</taxon>
        <taxon>Cercopoidea</taxon>
        <taxon>Clastopteridae</taxon>
        <taxon>Clastoptera</taxon>
    </lineage>
</organism>
<reference evidence="1" key="1">
    <citation type="submission" date="2015-12" db="EMBL/GenBank/DDBJ databases">
        <title>De novo transcriptome assembly of four potential Pierce s Disease insect vectors from Arizona vineyards.</title>
        <authorList>
            <person name="Tassone E.E."/>
        </authorList>
    </citation>
    <scope>NUCLEOTIDE SEQUENCE</scope>
</reference>
<evidence type="ECO:0000313" key="2">
    <source>
        <dbReference type="EMBL" id="JAS17975.1"/>
    </source>
</evidence>
<dbReference type="EMBL" id="GEDC01023617">
    <property type="protein sequence ID" value="JAS13681.1"/>
    <property type="molecule type" value="Transcribed_RNA"/>
</dbReference>
<evidence type="ECO:0008006" key="3">
    <source>
        <dbReference type="Google" id="ProtNLM"/>
    </source>
</evidence>